<keyword evidence="2 4" id="KW-0238">DNA-binding</keyword>
<evidence type="ECO:0000256" key="4">
    <source>
        <dbReference type="PROSITE-ProRule" id="PRU01248"/>
    </source>
</evidence>
<dbReference type="HOGENOM" id="CLU_027562_17_5_11"/>
<dbReference type="Gene3D" id="1.10.443.10">
    <property type="entry name" value="Intergrase catalytic core"/>
    <property type="match status" value="1"/>
</dbReference>
<dbReference type="Proteomes" id="UP000009154">
    <property type="component" value="Chromosome"/>
</dbReference>
<dbReference type="KEGG" id="gpo:GPOL_c29080"/>
<feature type="domain" description="Tyr recombinase" evidence="5">
    <location>
        <begin position="192"/>
        <end position="381"/>
    </location>
</feature>
<dbReference type="PROSITE" id="PS51898">
    <property type="entry name" value="TYR_RECOMBINASE"/>
    <property type="match status" value="1"/>
</dbReference>
<keyword evidence="3" id="KW-0233">DNA recombination</keyword>
<dbReference type="STRING" id="1112204.GPOL_c29080"/>
<proteinExistence type="inferred from homology"/>
<dbReference type="GeneID" id="90159944"/>
<evidence type="ECO:0000256" key="1">
    <source>
        <dbReference type="ARBA" id="ARBA00008857"/>
    </source>
</evidence>
<evidence type="ECO:0000313" key="7">
    <source>
        <dbReference type="EMBL" id="AFA73925.1"/>
    </source>
</evidence>
<dbReference type="InterPro" id="IPR044068">
    <property type="entry name" value="CB"/>
</dbReference>
<dbReference type="InterPro" id="IPR013762">
    <property type="entry name" value="Integrase-like_cat_sf"/>
</dbReference>
<dbReference type="AlphaFoldDB" id="H6MTQ0"/>
<accession>H6MTQ0</accession>
<dbReference type="Pfam" id="PF00589">
    <property type="entry name" value="Phage_integrase"/>
    <property type="match status" value="1"/>
</dbReference>
<dbReference type="EMBL" id="CP003119">
    <property type="protein sequence ID" value="AFA73925.1"/>
    <property type="molecule type" value="Genomic_DNA"/>
</dbReference>
<dbReference type="PROSITE" id="PS51900">
    <property type="entry name" value="CB"/>
    <property type="match status" value="1"/>
</dbReference>
<dbReference type="RefSeq" id="WP_014360449.1">
    <property type="nucleotide sequence ID" value="NC_016906.1"/>
</dbReference>
<dbReference type="GO" id="GO:0015074">
    <property type="term" value="P:DNA integration"/>
    <property type="evidence" value="ECO:0007669"/>
    <property type="project" value="InterPro"/>
</dbReference>
<dbReference type="Gene3D" id="1.10.150.130">
    <property type="match status" value="1"/>
</dbReference>
<reference evidence="7 8" key="1">
    <citation type="journal article" date="2012" name="Appl. Environ. Microbiol.">
        <title>Involvement of two latex-clearing proteins during rubber degradation and insights into the subsequent degradation pathway revealed by the genome sequence of Gordonia polyisoprenivorans strain VH2.</title>
        <authorList>
            <person name="Hiessl S."/>
            <person name="Schuldes J."/>
            <person name="Thurmer A."/>
            <person name="Halbsguth T."/>
            <person name="Broker D."/>
            <person name="Angelov A."/>
            <person name="Liebl W."/>
            <person name="Daniel R."/>
            <person name="Steinbuchel A."/>
        </authorList>
    </citation>
    <scope>NUCLEOTIDE SEQUENCE [LARGE SCALE GENOMIC DNA]</scope>
    <source>
        <strain evidence="8">DSM 44266 / VH2</strain>
    </source>
</reference>
<sequence length="393" mass="43453">MARTAGTFGSVEQMASGQWRARYSHQGKRWTAPEPFSTAKLARGYLGSVKFAIESGTWLPPEKAHPQIPNEPKPVPTVAEFAESWITKRESGAIGTRKMKPRTAAEYRRLLKSTVPDSIAKLPVDQVTAQQIRDWYDGLCAAKRPTQTSRAYAFLKTVFTQAMPEHMGELAYITVNPCQVGGAGRHVEPAVKPDDDPQPENIEALATAIGPKYAAAVYLGAWCALRWGEVSALRRRDLDLTRKVVYVRHGAVWLTGKGVQVADPKTAAGVRTVAIPGHIIPDLKAHMDSMASNDPNAYLFPSRDPSKPVSESSFQHHWEKAREKAGLPKYRFHWLRHAGATWAGQTGATIAELQARLGHTTPAAAMRYQHAAKKRDREIADRMAKLAKPKKKK</sequence>
<dbReference type="InterPro" id="IPR002104">
    <property type="entry name" value="Integrase_catalytic"/>
</dbReference>
<protein>
    <submittedName>
        <fullName evidence="7">Prophage integrase</fullName>
    </submittedName>
</protein>
<dbReference type="Pfam" id="PF26003">
    <property type="entry name" value="Integrase_N_phage"/>
    <property type="match status" value="1"/>
</dbReference>
<keyword evidence="8" id="KW-1185">Reference proteome</keyword>
<dbReference type="GO" id="GO:0003677">
    <property type="term" value="F:DNA binding"/>
    <property type="evidence" value="ECO:0007669"/>
    <property type="project" value="UniProtKB-UniRule"/>
</dbReference>
<comment type="similarity">
    <text evidence="1">Belongs to the 'phage' integrase family.</text>
</comment>
<dbReference type="PANTHER" id="PTHR30349:SF64">
    <property type="entry name" value="PROPHAGE INTEGRASE INTD-RELATED"/>
    <property type="match status" value="1"/>
</dbReference>
<dbReference type="InterPro" id="IPR058717">
    <property type="entry name" value="Phage_L5_Integrase_N"/>
</dbReference>
<dbReference type="CDD" id="cd01189">
    <property type="entry name" value="INT_ICEBs1_C_like"/>
    <property type="match status" value="1"/>
</dbReference>
<dbReference type="PANTHER" id="PTHR30349">
    <property type="entry name" value="PHAGE INTEGRASE-RELATED"/>
    <property type="match status" value="1"/>
</dbReference>
<evidence type="ECO:0000313" key="8">
    <source>
        <dbReference type="Proteomes" id="UP000009154"/>
    </source>
</evidence>
<feature type="domain" description="Core-binding (CB)" evidence="6">
    <location>
        <begin position="76"/>
        <end position="163"/>
    </location>
</feature>
<evidence type="ECO:0000256" key="2">
    <source>
        <dbReference type="ARBA" id="ARBA00023125"/>
    </source>
</evidence>
<name>H6MTQ0_GORPV</name>
<dbReference type="eggNOG" id="COG0582">
    <property type="taxonomic scope" value="Bacteria"/>
</dbReference>
<dbReference type="SUPFAM" id="SSF56349">
    <property type="entry name" value="DNA breaking-rejoining enzymes"/>
    <property type="match status" value="1"/>
</dbReference>
<dbReference type="GO" id="GO:0006310">
    <property type="term" value="P:DNA recombination"/>
    <property type="evidence" value="ECO:0007669"/>
    <property type="project" value="UniProtKB-KW"/>
</dbReference>
<gene>
    <name evidence="7" type="ordered locus">GPOL_c29080</name>
</gene>
<evidence type="ECO:0000259" key="5">
    <source>
        <dbReference type="PROSITE" id="PS51898"/>
    </source>
</evidence>
<evidence type="ECO:0000256" key="3">
    <source>
        <dbReference type="ARBA" id="ARBA00023172"/>
    </source>
</evidence>
<dbReference type="InterPro" id="IPR050090">
    <property type="entry name" value="Tyrosine_recombinase_XerCD"/>
</dbReference>
<organism evidence="7 8">
    <name type="scientific">Gordonia polyisoprenivorans (strain DSM 44266 / VH2)</name>
    <dbReference type="NCBI Taxonomy" id="1112204"/>
    <lineage>
        <taxon>Bacteria</taxon>
        <taxon>Bacillati</taxon>
        <taxon>Actinomycetota</taxon>
        <taxon>Actinomycetes</taxon>
        <taxon>Mycobacteriales</taxon>
        <taxon>Gordoniaceae</taxon>
        <taxon>Gordonia</taxon>
    </lineage>
</organism>
<evidence type="ECO:0000259" key="6">
    <source>
        <dbReference type="PROSITE" id="PS51900"/>
    </source>
</evidence>
<dbReference type="InterPro" id="IPR011010">
    <property type="entry name" value="DNA_brk_join_enz"/>
</dbReference>
<dbReference type="InterPro" id="IPR010998">
    <property type="entry name" value="Integrase_recombinase_N"/>
</dbReference>